<dbReference type="InParanoid" id="A0A165Q6Q9"/>
<name>A0A165Q6Q9_EXIGL</name>
<feature type="domain" description="F-box" evidence="1">
    <location>
        <begin position="21"/>
        <end position="69"/>
    </location>
</feature>
<dbReference type="Pfam" id="PF12937">
    <property type="entry name" value="F-box-like"/>
    <property type="match status" value="1"/>
</dbReference>
<evidence type="ECO:0000259" key="1">
    <source>
        <dbReference type="Pfam" id="PF12937"/>
    </source>
</evidence>
<proteinExistence type="predicted"/>
<accession>A0A165Q6Q9</accession>
<sequence>MLSWLSARTSSKRSHATSSGQIPYDVLLLVFEALKASTSLKQANASLAAASLVSRTWYDAAHQNLYSQPVLVDHERATNFCNALHQRPELRSALLELHLVPRFADSRGTFKVWLNMLDAVQSIATCTRLQNMSAPAYFAYEAPWPAPFNQEATDLSLLYPVANFTSLRTLTLFYVRPVLPRAQMKRPRSSFSDLPGTLQELALYNFDLSFMGTFSGNVGLPSLRALAVCMCSLSVEALRNILRVTGTSFQRLIIVYDRGFSAVQSLSRPSLAELFEPKQYVIREHGEPAHPRSGLPPLAVKLSTSLRAANASIARAGLVSKAWYDAAQQCLYSRPVLVDYQHATHFCRVLSQRQSLRDALVEVHLVPHLDNEGTFKLWLDLLDAMQTLAACENLQSMSAPSYLAYDPLLALDDRGELLHLGRLVAGQHPVTELGLLHPVDKLKSLHTLSLFYLRPALPRAQMKRSRNLFSNIPANLEELALYHFDLCFTGTVVGDIQPLGLHTLALCICRLSVDGVRNILRVTGQPLKRFIIVYDRDFSGAQSLRRHDLAELFESRDYAIHEDEVAGLPPFLATSMDFFSCPHRFRHVEVTLQ</sequence>
<reference evidence="2 3" key="1">
    <citation type="journal article" date="2016" name="Mol. Biol. Evol.">
        <title>Comparative Genomics of Early-Diverging Mushroom-Forming Fungi Provides Insights into the Origins of Lignocellulose Decay Capabilities.</title>
        <authorList>
            <person name="Nagy L.G."/>
            <person name="Riley R."/>
            <person name="Tritt A."/>
            <person name="Adam C."/>
            <person name="Daum C."/>
            <person name="Floudas D."/>
            <person name="Sun H."/>
            <person name="Yadav J.S."/>
            <person name="Pangilinan J."/>
            <person name="Larsson K.H."/>
            <person name="Matsuura K."/>
            <person name="Barry K."/>
            <person name="Labutti K."/>
            <person name="Kuo R."/>
            <person name="Ohm R.A."/>
            <person name="Bhattacharya S.S."/>
            <person name="Shirouzu T."/>
            <person name="Yoshinaga Y."/>
            <person name="Martin F.M."/>
            <person name="Grigoriev I.V."/>
            <person name="Hibbett D.S."/>
        </authorList>
    </citation>
    <scope>NUCLEOTIDE SEQUENCE [LARGE SCALE GENOMIC DNA]</scope>
    <source>
        <strain evidence="2 3">HHB12029</strain>
    </source>
</reference>
<evidence type="ECO:0000313" key="2">
    <source>
        <dbReference type="EMBL" id="KZW03167.1"/>
    </source>
</evidence>
<protein>
    <recommendedName>
        <fullName evidence="1">F-box domain-containing protein</fullName>
    </recommendedName>
</protein>
<dbReference type="Proteomes" id="UP000077266">
    <property type="component" value="Unassembled WGS sequence"/>
</dbReference>
<dbReference type="EMBL" id="KV425884">
    <property type="protein sequence ID" value="KZW03167.1"/>
    <property type="molecule type" value="Genomic_DNA"/>
</dbReference>
<keyword evidence="3" id="KW-1185">Reference proteome</keyword>
<organism evidence="2 3">
    <name type="scientific">Exidia glandulosa HHB12029</name>
    <dbReference type="NCBI Taxonomy" id="1314781"/>
    <lineage>
        <taxon>Eukaryota</taxon>
        <taxon>Fungi</taxon>
        <taxon>Dikarya</taxon>
        <taxon>Basidiomycota</taxon>
        <taxon>Agaricomycotina</taxon>
        <taxon>Agaricomycetes</taxon>
        <taxon>Auriculariales</taxon>
        <taxon>Exidiaceae</taxon>
        <taxon>Exidia</taxon>
    </lineage>
</organism>
<dbReference type="InterPro" id="IPR001810">
    <property type="entry name" value="F-box_dom"/>
</dbReference>
<gene>
    <name evidence="2" type="ORF">EXIGLDRAFT_759051</name>
</gene>
<dbReference type="AlphaFoldDB" id="A0A165Q6Q9"/>
<evidence type="ECO:0000313" key="3">
    <source>
        <dbReference type="Proteomes" id="UP000077266"/>
    </source>
</evidence>